<feature type="domain" description="GYF" evidence="3">
    <location>
        <begin position="123"/>
        <end position="172"/>
    </location>
</feature>
<feature type="compositionally biased region" description="Low complexity" evidence="1">
    <location>
        <begin position="183"/>
        <end position="202"/>
    </location>
</feature>
<feature type="compositionally biased region" description="Low complexity" evidence="1">
    <location>
        <begin position="106"/>
        <end position="115"/>
    </location>
</feature>
<evidence type="ECO:0000259" key="3">
    <source>
        <dbReference type="Pfam" id="PF14237"/>
    </source>
</evidence>
<keyword evidence="5" id="KW-1185">Reference proteome</keyword>
<name>B8J5C2_ANAD2</name>
<dbReference type="NCBIfam" id="TIGR02098">
    <property type="entry name" value="MJ0042_CXXC"/>
    <property type="match status" value="1"/>
</dbReference>
<dbReference type="EMBL" id="CP001359">
    <property type="protein sequence ID" value="ACL66784.1"/>
    <property type="molecule type" value="Genomic_DNA"/>
</dbReference>
<feature type="compositionally biased region" description="Low complexity" evidence="1">
    <location>
        <begin position="371"/>
        <end position="387"/>
    </location>
</feature>
<feature type="compositionally biased region" description="Low complexity" evidence="1">
    <location>
        <begin position="33"/>
        <end position="46"/>
    </location>
</feature>
<feature type="region of interest" description="Disordered" evidence="1">
    <location>
        <begin position="29"/>
        <end position="115"/>
    </location>
</feature>
<feature type="compositionally biased region" description="Basic and acidic residues" evidence="1">
    <location>
        <begin position="408"/>
        <end position="444"/>
    </location>
</feature>
<feature type="compositionally biased region" description="Pro residues" evidence="1">
    <location>
        <begin position="351"/>
        <end position="370"/>
    </location>
</feature>
<dbReference type="HOGENOM" id="CLU_412686_0_0_7"/>
<evidence type="ECO:0000256" key="1">
    <source>
        <dbReference type="SAM" id="MobiDB-lite"/>
    </source>
</evidence>
<proteinExistence type="predicted"/>
<dbReference type="AlphaFoldDB" id="B8J5C2"/>
<dbReference type="Pfam" id="PF14237">
    <property type="entry name" value="GYF_2"/>
    <property type="match status" value="1"/>
</dbReference>
<dbReference type="InterPro" id="IPR011723">
    <property type="entry name" value="Znf/thioredoxin_put"/>
</dbReference>
<evidence type="ECO:0000256" key="2">
    <source>
        <dbReference type="SAM" id="Phobius"/>
    </source>
</evidence>
<organism evidence="4 5">
    <name type="scientific">Anaeromyxobacter dehalogenans (strain ATCC BAA-258 / DSM 21875 / 2CP-1)</name>
    <dbReference type="NCBI Taxonomy" id="455488"/>
    <lineage>
        <taxon>Bacteria</taxon>
        <taxon>Pseudomonadati</taxon>
        <taxon>Myxococcota</taxon>
        <taxon>Myxococcia</taxon>
        <taxon>Myxococcales</taxon>
        <taxon>Cystobacterineae</taxon>
        <taxon>Anaeromyxobacteraceae</taxon>
        <taxon>Anaeromyxobacter</taxon>
    </lineage>
</organism>
<accession>B8J5C2</accession>
<dbReference type="Proteomes" id="UP000007089">
    <property type="component" value="Chromosome"/>
</dbReference>
<dbReference type="InterPro" id="IPR049806">
    <property type="entry name" value="MasK-like_C"/>
</dbReference>
<reference evidence="4" key="1">
    <citation type="submission" date="2009-01" db="EMBL/GenBank/DDBJ databases">
        <title>Complete sequence of Anaeromyxobacter dehalogenans 2CP-1.</title>
        <authorList>
            <consortium name="US DOE Joint Genome Institute"/>
            <person name="Lucas S."/>
            <person name="Copeland A."/>
            <person name="Lapidus A."/>
            <person name="Glavina del Rio T."/>
            <person name="Dalin E."/>
            <person name="Tice H."/>
            <person name="Bruce D."/>
            <person name="Goodwin L."/>
            <person name="Pitluck S."/>
            <person name="Saunders E."/>
            <person name="Brettin T."/>
            <person name="Detter J.C."/>
            <person name="Han C."/>
            <person name="Larimer F."/>
            <person name="Land M."/>
            <person name="Hauser L."/>
            <person name="Kyrpides N."/>
            <person name="Ovchinnikova G."/>
            <person name="Beliaev A.S."/>
            <person name="Richardson P."/>
        </authorList>
    </citation>
    <scope>NUCLEOTIDE SEQUENCE</scope>
    <source>
        <strain evidence="4">2CP-1</strain>
    </source>
</reference>
<feature type="compositionally biased region" description="Gly residues" evidence="1">
    <location>
        <begin position="47"/>
        <end position="63"/>
    </location>
</feature>
<keyword evidence="2" id="KW-0812">Transmembrane</keyword>
<dbReference type="NCBIfam" id="NF033768">
    <property type="entry name" value="myxo_SS_tail"/>
    <property type="match status" value="1"/>
</dbReference>
<evidence type="ECO:0000313" key="4">
    <source>
        <dbReference type="EMBL" id="ACL66784.1"/>
    </source>
</evidence>
<evidence type="ECO:0000313" key="5">
    <source>
        <dbReference type="Proteomes" id="UP000007089"/>
    </source>
</evidence>
<keyword evidence="2" id="KW-0472">Membrane</keyword>
<sequence>MISDDKVGPSGVKVRCKKCGNVIRVRRAAENGAVAPEAPASTTAAAAGGGAGTPPPGGGGAPEGGLDAELGQAFDHAFGDTPPAGVAAPGQDPDATQETTPEEQARLAAASAAPTPELPATEWYVAIGQAQVGPLPLLEVKKKWEGGDVGPDSLVWRPGMGDWAAVSAVPDLAAYLSPVPRGARPSRTPAPFAASASARAAPEPAPAASPVPGADVDWKPVGASALAALASDELAARAPEPAAARPSAGGVKSLMDSMDLPDGGGVDPTGAVPLPIKALETTGEKKIERRSSVARGAEELRNRRSASRAAVLGAVATVAVVAAAGAGWWILGRAPASQAAPAPVATAARPEPAPAPPAAQPAAAPAPTPAAEPVVAKADAPPAAAEPAPAPTPAAAPEPAKAAPAPEPARKVAEAPARREPAPARPARREAPERAVREPTRVAKADAAPAPAPRKRDSVLDFESNDAALDAALGGTKPGARSVYVPPAPGGGALPDRVSDSQVNETILGRVSSLQQCVQEQKTRDPAASGVLKMRWAIAPDGSVQNAKCATPEYASGPLAQCLSGVLRGTRFPRSKSGRSDVTFPIKF</sequence>
<feature type="transmembrane region" description="Helical" evidence="2">
    <location>
        <begin position="309"/>
        <end position="331"/>
    </location>
</feature>
<dbReference type="NCBIfam" id="NF033761">
    <property type="entry name" value="gliding_GltJ"/>
    <property type="match status" value="1"/>
</dbReference>
<feature type="region of interest" description="Disordered" evidence="1">
    <location>
        <begin position="181"/>
        <end position="211"/>
    </location>
</feature>
<keyword evidence="2" id="KW-1133">Transmembrane helix</keyword>
<dbReference type="KEGG" id="acp:A2cp1_3454"/>
<protein>
    <submittedName>
        <fullName evidence="4">MJ0042 family finger-like protein</fullName>
    </submittedName>
</protein>
<feature type="region of interest" description="Disordered" evidence="1">
    <location>
        <begin position="342"/>
        <end position="499"/>
    </location>
</feature>
<dbReference type="InterPro" id="IPR025640">
    <property type="entry name" value="GYF_2"/>
</dbReference>
<gene>
    <name evidence="4" type="ordered locus">A2cp1_3454</name>
</gene>